<evidence type="ECO:0000313" key="3">
    <source>
        <dbReference type="Proteomes" id="UP000593567"/>
    </source>
</evidence>
<protein>
    <submittedName>
        <fullName evidence="2">Uncharacterized protein</fullName>
    </submittedName>
</protein>
<organism evidence="2 3">
    <name type="scientific">Bugula neritina</name>
    <name type="common">Brown bryozoan</name>
    <name type="synonym">Sertularia neritina</name>
    <dbReference type="NCBI Taxonomy" id="10212"/>
    <lineage>
        <taxon>Eukaryota</taxon>
        <taxon>Metazoa</taxon>
        <taxon>Spiralia</taxon>
        <taxon>Lophotrochozoa</taxon>
        <taxon>Bryozoa</taxon>
        <taxon>Gymnolaemata</taxon>
        <taxon>Cheilostomatida</taxon>
        <taxon>Flustrina</taxon>
        <taxon>Buguloidea</taxon>
        <taxon>Bugulidae</taxon>
        <taxon>Bugula</taxon>
    </lineage>
</organism>
<evidence type="ECO:0000313" key="2">
    <source>
        <dbReference type="EMBL" id="KAF6031283.1"/>
    </source>
</evidence>
<reference evidence="2" key="1">
    <citation type="submission" date="2020-06" db="EMBL/GenBank/DDBJ databases">
        <title>Draft genome of Bugula neritina, a colonial animal packing powerful symbionts and potential medicines.</title>
        <authorList>
            <person name="Rayko M."/>
        </authorList>
    </citation>
    <scope>NUCLEOTIDE SEQUENCE [LARGE SCALE GENOMIC DNA]</scope>
    <source>
        <strain evidence="2">Kwan_BN1</strain>
    </source>
</reference>
<dbReference type="AlphaFoldDB" id="A0A7J7JZC4"/>
<sequence>MRYIRQCAKEGELDANNPRQDWSCYDKLGTYRVKVKYCHCKVDGCNTATSNIHVSTITFIIPILLIFLTWRNSFCRYL</sequence>
<feature type="transmembrane region" description="Helical" evidence="1">
    <location>
        <begin position="52"/>
        <end position="70"/>
    </location>
</feature>
<gene>
    <name evidence="2" type="ORF">EB796_010406</name>
</gene>
<name>A0A7J7JZC4_BUGNE</name>
<keyword evidence="1" id="KW-0812">Transmembrane</keyword>
<keyword evidence="1" id="KW-0472">Membrane</keyword>
<dbReference type="OrthoDB" id="6110560at2759"/>
<dbReference type="EMBL" id="VXIV02001629">
    <property type="protein sequence ID" value="KAF6031283.1"/>
    <property type="molecule type" value="Genomic_DNA"/>
</dbReference>
<evidence type="ECO:0000256" key="1">
    <source>
        <dbReference type="SAM" id="Phobius"/>
    </source>
</evidence>
<accession>A0A7J7JZC4</accession>
<keyword evidence="1" id="KW-1133">Transmembrane helix</keyword>
<dbReference type="Proteomes" id="UP000593567">
    <property type="component" value="Unassembled WGS sequence"/>
</dbReference>
<comment type="caution">
    <text evidence="2">The sequence shown here is derived from an EMBL/GenBank/DDBJ whole genome shotgun (WGS) entry which is preliminary data.</text>
</comment>
<proteinExistence type="predicted"/>
<keyword evidence="3" id="KW-1185">Reference proteome</keyword>